<feature type="domain" description="Ubiquitin-like protease family profile" evidence="4">
    <location>
        <begin position="88"/>
        <end position="198"/>
    </location>
</feature>
<reference evidence="5" key="1">
    <citation type="submission" date="2023-12" db="EMBL/GenBank/DDBJ databases">
        <title>Genome assembly of Anisodus tanguticus.</title>
        <authorList>
            <person name="Wang Y.-J."/>
        </authorList>
    </citation>
    <scope>NUCLEOTIDE SEQUENCE</scope>
    <source>
        <strain evidence="5">KB-2021</strain>
        <tissue evidence="5">Leaf</tissue>
    </source>
</reference>
<dbReference type="Pfam" id="PF02902">
    <property type="entry name" value="Peptidase_C48"/>
    <property type="match status" value="1"/>
</dbReference>
<protein>
    <recommendedName>
        <fullName evidence="4">Ubiquitin-like protease family profile domain-containing protein</fullName>
    </recommendedName>
</protein>
<dbReference type="EMBL" id="JAVYJV010000008">
    <property type="protein sequence ID" value="KAK4364093.1"/>
    <property type="molecule type" value="Genomic_DNA"/>
</dbReference>
<accession>A0AAE1S5P2</accession>
<dbReference type="SUPFAM" id="SSF54001">
    <property type="entry name" value="Cysteine proteinases"/>
    <property type="match status" value="1"/>
</dbReference>
<keyword evidence="2" id="KW-0645">Protease</keyword>
<evidence type="ECO:0000259" key="4">
    <source>
        <dbReference type="Pfam" id="PF02902"/>
    </source>
</evidence>
<comment type="similarity">
    <text evidence="1">Belongs to the peptidase C48 family.</text>
</comment>
<dbReference type="AlphaFoldDB" id="A0AAE1S5P2"/>
<evidence type="ECO:0000256" key="3">
    <source>
        <dbReference type="ARBA" id="ARBA00022801"/>
    </source>
</evidence>
<proteinExistence type="inferred from homology"/>
<keyword evidence="6" id="KW-1185">Reference proteome</keyword>
<evidence type="ECO:0000313" key="6">
    <source>
        <dbReference type="Proteomes" id="UP001291623"/>
    </source>
</evidence>
<gene>
    <name evidence="5" type="ORF">RND71_015451</name>
</gene>
<evidence type="ECO:0000256" key="2">
    <source>
        <dbReference type="ARBA" id="ARBA00022670"/>
    </source>
</evidence>
<dbReference type="GO" id="GO:0006508">
    <property type="term" value="P:proteolysis"/>
    <property type="evidence" value="ECO:0007669"/>
    <property type="project" value="UniProtKB-KW"/>
</dbReference>
<evidence type="ECO:0000256" key="1">
    <source>
        <dbReference type="ARBA" id="ARBA00005234"/>
    </source>
</evidence>
<dbReference type="InterPro" id="IPR038765">
    <property type="entry name" value="Papain-like_cys_pep_sf"/>
</dbReference>
<name>A0AAE1S5P2_9SOLA</name>
<dbReference type="InterPro" id="IPR003653">
    <property type="entry name" value="Peptidase_C48_C"/>
</dbReference>
<dbReference type="GO" id="GO:0008234">
    <property type="term" value="F:cysteine-type peptidase activity"/>
    <property type="evidence" value="ECO:0007669"/>
    <property type="project" value="InterPro"/>
</dbReference>
<sequence length="203" mass="23266">MVLMQSRSIDYPENYDPSDVIMDVFFCSALMAIYDDIVVNSTASQRSIGDVLKEYEFNDQILNYVTGDHPPPFGVSWVGAERVFCVWNVENLHYCTLVFIINDATIEVYDCNKRANSIEKVDGLIKTHSDVVFNVAQKLRQVKHVEGLPQDKIGEAYGIYSLKFIEFIMVGQNMEGLRTNKIHAFREKFAIEIFHECLEPPII</sequence>
<dbReference type="Gene3D" id="3.40.395.10">
    <property type="entry name" value="Adenoviral Proteinase, Chain A"/>
    <property type="match status" value="1"/>
</dbReference>
<dbReference type="Proteomes" id="UP001291623">
    <property type="component" value="Unassembled WGS sequence"/>
</dbReference>
<comment type="caution">
    <text evidence="5">The sequence shown here is derived from an EMBL/GenBank/DDBJ whole genome shotgun (WGS) entry which is preliminary data.</text>
</comment>
<evidence type="ECO:0000313" key="5">
    <source>
        <dbReference type="EMBL" id="KAK4364093.1"/>
    </source>
</evidence>
<keyword evidence="3" id="KW-0378">Hydrolase</keyword>
<organism evidence="5 6">
    <name type="scientific">Anisodus tanguticus</name>
    <dbReference type="NCBI Taxonomy" id="243964"/>
    <lineage>
        <taxon>Eukaryota</taxon>
        <taxon>Viridiplantae</taxon>
        <taxon>Streptophyta</taxon>
        <taxon>Embryophyta</taxon>
        <taxon>Tracheophyta</taxon>
        <taxon>Spermatophyta</taxon>
        <taxon>Magnoliopsida</taxon>
        <taxon>eudicotyledons</taxon>
        <taxon>Gunneridae</taxon>
        <taxon>Pentapetalae</taxon>
        <taxon>asterids</taxon>
        <taxon>lamiids</taxon>
        <taxon>Solanales</taxon>
        <taxon>Solanaceae</taxon>
        <taxon>Solanoideae</taxon>
        <taxon>Hyoscyameae</taxon>
        <taxon>Anisodus</taxon>
    </lineage>
</organism>